<comment type="caution">
    <text evidence="3">The sequence shown here is derived from an EMBL/GenBank/DDBJ whole genome shotgun (WGS) entry which is preliminary data.</text>
</comment>
<dbReference type="PANTHER" id="PTHR47930">
    <property type="entry name" value="YALI0C12947P"/>
    <property type="match status" value="1"/>
</dbReference>
<evidence type="ECO:0000256" key="2">
    <source>
        <dbReference type="SAM" id="Coils"/>
    </source>
</evidence>
<keyword evidence="4" id="KW-1185">Reference proteome</keyword>
<dbReference type="AlphaFoldDB" id="A0A507R2A1"/>
<keyword evidence="2" id="KW-0175">Coiled coil</keyword>
<dbReference type="PROSITE" id="PS51375">
    <property type="entry name" value="PPR"/>
    <property type="match status" value="1"/>
</dbReference>
<sequence length="860" mass="97554">MLRQAIRGARWYQHVAHRSPPASSFPSRRAFSIVIPRSVDYGGPHGGKVCFYEQNTIGSSKRRRVDPEAEDREEQKEIEDELSRLDRELEVLQEGPYGPNSPFMKSLSEEERAIALEALRKYDTEKGKDGNIAGLKNIFDKELDEMLREEFEGMAEEEENWMSKTQKKEAPRRPAPFEVILQDQAAHSYVNRFNKCLKRFANDRSNELLRQLLWKLYRRCKLASPNFLQSVPDDAAALLWESQVEGESTRPVRPAHLQTLIADARATGRTIPTPHILSYIESLHDGGETSKALDEWEACQSRFSEGEEGLEVYWKLGVQLFAADDNPQRAQDIALAFLANDRSRQPHILIPVITAWGRQPGREAETKAWALYLQLKTMLGSNMTMDDYDRVSIGLLKAHRSNLALAVFKDMMVTGSDPADDSTALYKAALGLAGNLHASSISENEVNRVSLSALTILPRRFQNRFFYASWMKKLIGMGEIDSAAMVIELMYERGVKPDAKHLNGIIAAWIRDGSTTSRDKAEHLGWAMINQRIDAVATRDSPSKSADSINISSEDTEAYPTRIPKFMKRTVPPATIETFSILLLYYTRRGDDDMVKHLTESLGDARIKPNSYFMNHLLYAELRKHDIHTLWHKYKFMSASIKPDLETYACLWDCGKLQYDVGRTAFDEDFPSARDLYSEMMQWYSQLPLRDKSRVQEEFSKGLYDQIIRCFCLLKDLPGTLVALRSMSTTFGFYPDDITARILVLQVARLAGVPAGTPKRRLRRLSTTPRSKENIAQVQKLVGILSQRKAAALQAQGLSIEDLDPRERQEYQLEIMSDLLQIVIERVADDPNHVGEEIAAAASEMGVSEINLGSAPEHWL</sequence>
<gene>
    <name evidence="3" type="ORF">MPDQ_004090</name>
</gene>
<feature type="repeat" description="PPR" evidence="1">
    <location>
        <begin position="463"/>
        <end position="497"/>
    </location>
</feature>
<organism evidence="3 4">
    <name type="scientific">Monascus purpureus</name>
    <name type="common">Red mold</name>
    <name type="synonym">Monascus anka</name>
    <dbReference type="NCBI Taxonomy" id="5098"/>
    <lineage>
        <taxon>Eukaryota</taxon>
        <taxon>Fungi</taxon>
        <taxon>Dikarya</taxon>
        <taxon>Ascomycota</taxon>
        <taxon>Pezizomycotina</taxon>
        <taxon>Eurotiomycetes</taxon>
        <taxon>Eurotiomycetidae</taxon>
        <taxon>Eurotiales</taxon>
        <taxon>Aspergillaceae</taxon>
        <taxon>Monascus</taxon>
    </lineage>
</organism>
<dbReference type="InterPro" id="IPR011990">
    <property type="entry name" value="TPR-like_helical_dom_sf"/>
</dbReference>
<dbReference type="InterPro" id="IPR002885">
    <property type="entry name" value="PPR_rpt"/>
</dbReference>
<accession>A0A507R2A1</accession>
<dbReference type="Gene3D" id="1.25.40.10">
    <property type="entry name" value="Tetratricopeptide repeat domain"/>
    <property type="match status" value="2"/>
</dbReference>
<evidence type="ECO:0000256" key="1">
    <source>
        <dbReference type="PROSITE-ProRule" id="PRU00708"/>
    </source>
</evidence>
<dbReference type="PANTHER" id="PTHR47930:SF2">
    <property type="entry name" value="PENTATRICOPEPTIDE REPEAT PROTEIN (AFU_ORTHOLOGUE AFUA_8G04250)"/>
    <property type="match status" value="1"/>
</dbReference>
<name>A0A507R2A1_MONPU</name>
<protein>
    <recommendedName>
        <fullName evidence="5">Pentatricopeptide repeat protein</fullName>
    </recommendedName>
</protein>
<dbReference type="OrthoDB" id="185373at2759"/>
<dbReference type="Proteomes" id="UP000319663">
    <property type="component" value="Unassembled WGS sequence"/>
</dbReference>
<reference evidence="3 4" key="1">
    <citation type="submission" date="2019-06" db="EMBL/GenBank/DDBJ databases">
        <title>Wine fermentation using esterase from Monascus purpureus.</title>
        <authorList>
            <person name="Geng C."/>
            <person name="Zhang Y."/>
        </authorList>
    </citation>
    <scope>NUCLEOTIDE SEQUENCE [LARGE SCALE GENOMIC DNA]</scope>
    <source>
        <strain evidence="3">HQ1</strain>
    </source>
</reference>
<feature type="coiled-coil region" evidence="2">
    <location>
        <begin position="68"/>
        <end position="95"/>
    </location>
</feature>
<dbReference type="EMBL" id="VIFY01000026">
    <property type="protein sequence ID" value="TQB74859.1"/>
    <property type="molecule type" value="Genomic_DNA"/>
</dbReference>
<evidence type="ECO:0000313" key="4">
    <source>
        <dbReference type="Proteomes" id="UP000319663"/>
    </source>
</evidence>
<evidence type="ECO:0008006" key="5">
    <source>
        <dbReference type="Google" id="ProtNLM"/>
    </source>
</evidence>
<proteinExistence type="predicted"/>
<evidence type="ECO:0000313" key="3">
    <source>
        <dbReference type="EMBL" id="TQB74859.1"/>
    </source>
</evidence>